<accession>A0A0D2F8Y5</accession>
<dbReference type="GO" id="GO:0005801">
    <property type="term" value="C:cis-Golgi network"/>
    <property type="evidence" value="ECO:0007669"/>
    <property type="project" value="InterPro"/>
</dbReference>
<evidence type="ECO:0000256" key="7">
    <source>
        <dbReference type="ARBA" id="ARBA00023136"/>
    </source>
</evidence>
<dbReference type="HOGENOM" id="CLU_011639_0_0_1"/>
<dbReference type="GO" id="GO:0000139">
    <property type="term" value="C:Golgi membrane"/>
    <property type="evidence" value="ECO:0007669"/>
    <property type="project" value="UniProtKB-SubCell"/>
</dbReference>
<comment type="subcellular location">
    <subcellularLocation>
        <location evidence="1">Golgi apparatus membrane</location>
        <topology evidence="1">Peripheral membrane protein</topology>
    </subcellularLocation>
</comment>
<dbReference type="AlphaFoldDB" id="A0A0D2F8Y5"/>
<keyword evidence="4" id="KW-0813">Transport</keyword>
<feature type="domain" description="Conserved oligomeric Golgi complex subunit 3 N-terminal" evidence="10">
    <location>
        <begin position="50"/>
        <end position="195"/>
    </location>
</feature>
<keyword evidence="13" id="KW-1185">Reference proteome</keyword>
<evidence type="ECO:0000259" key="11">
    <source>
        <dbReference type="Pfam" id="PF20671"/>
    </source>
</evidence>
<feature type="compositionally biased region" description="Polar residues" evidence="9">
    <location>
        <begin position="787"/>
        <end position="797"/>
    </location>
</feature>
<dbReference type="InterPro" id="IPR007265">
    <property type="entry name" value="COG_su3"/>
</dbReference>
<evidence type="ECO:0000256" key="9">
    <source>
        <dbReference type="SAM" id="MobiDB-lite"/>
    </source>
</evidence>
<protein>
    <recommendedName>
        <fullName evidence="3">Conserved oligomeric Golgi complex subunit 3</fullName>
    </recommendedName>
    <alternativeName>
        <fullName evidence="8">Component of oligomeric Golgi complex 3</fullName>
    </alternativeName>
</protein>
<dbReference type="InterPro" id="IPR048685">
    <property type="entry name" value="COG3_C"/>
</dbReference>
<evidence type="ECO:0000313" key="13">
    <source>
        <dbReference type="Proteomes" id="UP000053789"/>
    </source>
</evidence>
<dbReference type="GeneID" id="27693095"/>
<dbReference type="Pfam" id="PF20671">
    <property type="entry name" value="COG3_C"/>
    <property type="match status" value="1"/>
</dbReference>
<dbReference type="GO" id="GO:0006914">
    <property type="term" value="P:autophagy"/>
    <property type="evidence" value="ECO:0007669"/>
    <property type="project" value="TreeGrafter"/>
</dbReference>
<evidence type="ECO:0000256" key="5">
    <source>
        <dbReference type="ARBA" id="ARBA00022927"/>
    </source>
</evidence>
<feature type="region of interest" description="Disordered" evidence="9">
    <location>
        <begin position="770"/>
        <end position="797"/>
    </location>
</feature>
<proteinExistence type="inferred from homology"/>
<feature type="compositionally biased region" description="Acidic residues" evidence="9">
    <location>
        <begin position="772"/>
        <end position="781"/>
    </location>
</feature>
<keyword evidence="6" id="KW-0333">Golgi apparatus</keyword>
<organism evidence="12 13">
    <name type="scientific">Cladophialophora bantiana (strain ATCC 10958 / CBS 173.52 / CDC B-1940 / NIH 8579)</name>
    <name type="common">Xylohypha bantiana</name>
    <dbReference type="NCBI Taxonomy" id="1442370"/>
    <lineage>
        <taxon>Eukaryota</taxon>
        <taxon>Fungi</taxon>
        <taxon>Dikarya</taxon>
        <taxon>Ascomycota</taxon>
        <taxon>Pezizomycotina</taxon>
        <taxon>Eurotiomycetes</taxon>
        <taxon>Chaetothyriomycetidae</taxon>
        <taxon>Chaetothyriales</taxon>
        <taxon>Herpotrichiellaceae</taxon>
        <taxon>Cladophialophora</taxon>
    </lineage>
</organism>
<sequence>MASDARENPDSEQDATLAQLERAETELDVFKLSGDIDDVLLEAGLDEYQQYLDQLDAARSHLDTLLASTAATLDELSSISASFKSVSAQTKSFQAQSVSILEEQRKSEVVAQGIAENLRYYEPLERITRRLNAPQAGNFVGSKDFSDMLVTLDECIDYMQTHPSHKEAEPYRSRYRLLLTRALTLVRNTFMAAVRETTTEVAGRIAAKQLNDTTMSALLYAKFRVGAAEMKELGLEIQKRANPPADAEPGTEGEYQSLMNELHSSFAACRGRLILPIVQKRLTETAQLPSSKDLVQFARASIGYIRGICLDEFELWSEWFHGYRGLYDFLESICEPLYDHLRPRIIHENKLSKLCSLVTLLQTRYLHDEEEDGPADLNQLDFSALIQPALEDAQTRLVFRALAILREEIEMFKPKPEDLDYPRLTSAPPISATAPLSGRRSSRDALTPLLKTPTNDDLDDDSGEEGSFSWTLASSRRSALKHCYPTLSRSLRLLSRIYRLVNSSVFDDLAHQIVHQTTLSLVTASQQISTKFSPVDGQLFLLKHLLLLKSQIVAFDIEYVTPDVSFDFSGVASTFWELRERGGLFNPASWIKLFSSGGLLPRVVENMLDAKVELDGQLRTAINEFTAGFAADMCKDLPKDLEKTGSNNRGNRESMLAEAVEKTRTRIEKEIPILRAKLEQYLDDHRTRETLVAAVEDQVVQIYETFFDAYITFQSAGKAGTRNGKVNGGAAAMGGATLISRKGKSPENAVWDLDTFAEWAEGLFNVALPRVEEEEEEDVDGDDSHVASRSLSRSGSL</sequence>
<dbReference type="GO" id="GO:0006886">
    <property type="term" value="P:intracellular protein transport"/>
    <property type="evidence" value="ECO:0007669"/>
    <property type="project" value="InterPro"/>
</dbReference>
<evidence type="ECO:0000313" key="12">
    <source>
        <dbReference type="EMBL" id="KIW98506.1"/>
    </source>
</evidence>
<comment type="similarity">
    <text evidence="2">Belongs to the COG3 family.</text>
</comment>
<dbReference type="Pfam" id="PF04136">
    <property type="entry name" value="COG3_N"/>
    <property type="match status" value="1"/>
</dbReference>
<reference evidence="12" key="1">
    <citation type="submission" date="2015-01" db="EMBL/GenBank/DDBJ databases">
        <title>The Genome Sequence of Cladophialophora bantiana CBS 173.52.</title>
        <authorList>
            <consortium name="The Broad Institute Genomics Platform"/>
            <person name="Cuomo C."/>
            <person name="de Hoog S."/>
            <person name="Gorbushina A."/>
            <person name="Stielow B."/>
            <person name="Teixiera M."/>
            <person name="Abouelleil A."/>
            <person name="Chapman S.B."/>
            <person name="Priest M."/>
            <person name="Young S.K."/>
            <person name="Wortman J."/>
            <person name="Nusbaum C."/>
            <person name="Birren B."/>
        </authorList>
    </citation>
    <scope>NUCLEOTIDE SEQUENCE [LARGE SCALE GENOMIC DNA]</scope>
    <source>
        <strain evidence="12">CBS 173.52</strain>
    </source>
</reference>
<evidence type="ECO:0000256" key="8">
    <source>
        <dbReference type="ARBA" id="ARBA00031339"/>
    </source>
</evidence>
<dbReference type="EMBL" id="KN846980">
    <property type="protein sequence ID" value="KIW98506.1"/>
    <property type="molecule type" value="Genomic_DNA"/>
</dbReference>
<keyword evidence="7" id="KW-0472">Membrane</keyword>
<dbReference type="GO" id="GO:0006891">
    <property type="term" value="P:intra-Golgi vesicle-mediated transport"/>
    <property type="evidence" value="ECO:0007669"/>
    <property type="project" value="TreeGrafter"/>
</dbReference>
<evidence type="ECO:0000256" key="6">
    <source>
        <dbReference type="ARBA" id="ARBA00023034"/>
    </source>
</evidence>
<evidence type="ECO:0000256" key="2">
    <source>
        <dbReference type="ARBA" id="ARBA00009936"/>
    </source>
</evidence>
<feature type="region of interest" description="Disordered" evidence="9">
    <location>
        <begin position="418"/>
        <end position="463"/>
    </location>
</feature>
<dbReference type="RefSeq" id="XP_016625175.1">
    <property type="nucleotide sequence ID" value="XM_016757926.1"/>
</dbReference>
<dbReference type="Proteomes" id="UP000053789">
    <property type="component" value="Unassembled WGS sequence"/>
</dbReference>
<dbReference type="GO" id="GO:0017119">
    <property type="term" value="C:Golgi transport complex"/>
    <property type="evidence" value="ECO:0007669"/>
    <property type="project" value="TreeGrafter"/>
</dbReference>
<dbReference type="OrthoDB" id="296793at2759"/>
<keyword evidence="5" id="KW-0653">Protein transport</keyword>
<evidence type="ECO:0000256" key="4">
    <source>
        <dbReference type="ARBA" id="ARBA00022448"/>
    </source>
</evidence>
<gene>
    <name evidence="12" type="ORF">Z519_00167</name>
</gene>
<dbReference type="PANTHER" id="PTHR13302:SF8">
    <property type="entry name" value="CONSERVED OLIGOMERIC GOLGI COMPLEX SUBUNIT 3"/>
    <property type="match status" value="1"/>
</dbReference>
<evidence type="ECO:0000259" key="10">
    <source>
        <dbReference type="Pfam" id="PF04136"/>
    </source>
</evidence>
<dbReference type="VEuPathDB" id="FungiDB:Z519_00167"/>
<name>A0A0D2F8Y5_CLAB1</name>
<dbReference type="GO" id="GO:0007030">
    <property type="term" value="P:Golgi organization"/>
    <property type="evidence" value="ECO:0007669"/>
    <property type="project" value="TreeGrafter"/>
</dbReference>
<evidence type="ECO:0000256" key="3">
    <source>
        <dbReference type="ARBA" id="ARBA00020976"/>
    </source>
</evidence>
<dbReference type="PANTHER" id="PTHR13302">
    <property type="entry name" value="CONSERVED OLIGOMERIC GOLGI COMPLEX COMPONENT 3"/>
    <property type="match status" value="1"/>
</dbReference>
<dbReference type="InterPro" id="IPR048320">
    <property type="entry name" value="COG3_N"/>
</dbReference>
<evidence type="ECO:0000256" key="1">
    <source>
        <dbReference type="ARBA" id="ARBA00004395"/>
    </source>
</evidence>
<feature type="domain" description="Conserved oligomeric Golgi complex subunit 3 C-terminal" evidence="11">
    <location>
        <begin position="216"/>
        <end position="571"/>
    </location>
</feature>